<reference evidence="1 2" key="1">
    <citation type="submission" date="2019-07" db="EMBL/GenBank/DDBJ databases">
        <title>Complete Genome Sequence of Leptotrichia trevisanii Strain JMUB3870.</title>
        <authorList>
            <person name="Watanabe S."/>
            <person name="Cui L."/>
        </authorList>
    </citation>
    <scope>NUCLEOTIDE SEQUENCE [LARGE SCALE GENOMIC DNA]</scope>
    <source>
        <strain evidence="1 2">JMUB3870</strain>
        <plasmid evidence="1 2">pJMUB3870-2</plasmid>
    </source>
</reference>
<evidence type="ECO:0000313" key="2">
    <source>
        <dbReference type="Proteomes" id="UP000422644"/>
    </source>
</evidence>
<gene>
    <name evidence="1" type="ORF">JMUB3870_p2007</name>
</gene>
<sequence>MFKYNGVDRTKDTLNLLLEIMGHNERTDTFSLDCHMSFATKSIMESKADSDINVMAIPKLDSQRNLARIVEVAYGNRYAILYYPAGDSKSATTRNIMIDIDKVDFDRYDSLINELDRRDILRYTNICTSGGGLHLYIITENDITADEFEKVKEVFAGICERIGLGIDTSIKINSRMRCPFSLNTKYADEDRVVLCIQRAESKIGYTALQRLTKDACNISEGKPAFEVKQEPYGAYMKSNTLRTHWTNVLEKIIERHNGNRNTGIFNTFLFLIHNGIITNTLEFCQYIEKFKSDTAFKIYSKKDGQFDTSEITGIARNIYRMKKGELEHVDLSQIESVPSFIERGE</sequence>
<dbReference type="AlphaFoldDB" id="A0A510K4G8"/>
<name>A0A510K4G8_9FUSO</name>
<protein>
    <submittedName>
        <fullName evidence="1">Uncharacterized protein</fullName>
    </submittedName>
</protein>
<accession>A0A510K4G8</accession>
<keyword evidence="1" id="KW-0614">Plasmid</keyword>
<dbReference type="Proteomes" id="UP000422644">
    <property type="component" value="Plasmid pJMUB3870-2"/>
</dbReference>
<dbReference type="EMBL" id="AP019833">
    <property type="protein sequence ID" value="BBM46520.1"/>
    <property type="molecule type" value="Genomic_DNA"/>
</dbReference>
<evidence type="ECO:0000313" key="1">
    <source>
        <dbReference type="EMBL" id="BBM46520.1"/>
    </source>
</evidence>
<geneLocation type="plasmid" evidence="1 2">
    <name>pJMUB3870-2</name>
</geneLocation>
<organism evidence="1 2">
    <name type="scientific">Leptotrichia trevisanii</name>
    <dbReference type="NCBI Taxonomy" id="109328"/>
    <lineage>
        <taxon>Bacteria</taxon>
        <taxon>Fusobacteriati</taxon>
        <taxon>Fusobacteriota</taxon>
        <taxon>Fusobacteriia</taxon>
        <taxon>Fusobacteriales</taxon>
        <taxon>Leptotrichiaceae</taxon>
        <taxon>Leptotrichia</taxon>
    </lineage>
</organism>
<proteinExistence type="predicted"/>
<keyword evidence="2" id="KW-1185">Reference proteome</keyword>
<dbReference type="RefSeq" id="WP_155283293.1">
    <property type="nucleotide sequence ID" value="NZ_AP019833.1"/>
</dbReference>